<organism evidence="1 2">
    <name type="scientific">Williamsia marianensis</name>
    <dbReference type="NCBI Taxonomy" id="85044"/>
    <lineage>
        <taxon>Bacteria</taxon>
        <taxon>Bacillati</taxon>
        <taxon>Actinomycetota</taxon>
        <taxon>Actinomycetes</taxon>
        <taxon>Mycobacteriales</taxon>
        <taxon>Nocardiaceae</taxon>
        <taxon>Williamsia</taxon>
    </lineage>
</organism>
<evidence type="ECO:0000313" key="1">
    <source>
        <dbReference type="EMBL" id="RKR93675.1"/>
    </source>
</evidence>
<sequence>MSASNPTPRNQIPAVSDLVGQIALQIGARTLLPLNLANTIRVQGSSVTVPDTQLKLKIAVHHVADHGSFAAGSGPQAVTVTIYPFPAGLTSTEATRDSASTLIPDAEAEAWLRVLIGDDLADYAYHLHTNVQPRRDRTPVHRHQKIFASLIDRRGRNILAPDNFRWQRLSHTSQQLPRKLEPSTHNTQLIRLLAESGPFTDAELVRDLRTNPDGTWRIQLTGEDLDQLTPVARDAVEHAYQLFRIRGAIDTRLCPERLIATPHDVQLHFKWTRNPNTFAITTNLPQTEADLRSPATTPAAWASYQALFWMEELGTGWVRWAQRTRTNDVIHLGRRHEPARDGYSPGGRLRPRVDNQGLVSIPHGENLAMNATTKFRADQLIAWHHELDIRDKPYALAAHAVIAWTDTPGVASLNILDALPTTPTRSIRRAAFHAIHDAADAGARLITTTLTAPVLAELGFATDTDGQRVLDVLTMP</sequence>
<reference evidence="1 2" key="1">
    <citation type="submission" date="2018-10" db="EMBL/GenBank/DDBJ databases">
        <title>Sequencing the genomes of 1000 actinobacteria strains.</title>
        <authorList>
            <person name="Klenk H.-P."/>
        </authorList>
    </citation>
    <scope>NUCLEOTIDE SEQUENCE [LARGE SCALE GENOMIC DNA]</scope>
    <source>
        <strain evidence="1 2">DSM 44343</strain>
    </source>
</reference>
<dbReference type="Proteomes" id="UP000274762">
    <property type="component" value="Unassembled WGS sequence"/>
</dbReference>
<dbReference type="EMBL" id="RBKV01000001">
    <property type="protein sequence ID" value="RKR93675.1"/>
    <property type="molecule type" value="Genomic_DNA"/>
</dbReference>
<comment type="caution">
    <text evidence="1">The sequence shown here is derived from an EMBL/GenBank/DDBJ whole genome shotgun (WGS) entry which is preliminary data.</text>
</comment>
<proteinExistence type="predicted"/>
<name>A0A495JYU7_WILMA</name>
<protein>
    <submittedName>
        <fullName evidence="1">Uncharacterized protein</fullName>
    </submittedName>
</protein>
<gene>
    <name evidence="1" type="ORF">DFJ75_0460</name>
</gene>
<dbReference type="AlphaFoldDB" id="A0A495JYU7"/>
<evidence type="ECO:0000313" key="2">
    <source>
        <dbReference type="Proteomes" id="UP000274762"/>
    </source>
</evidence>
<accession>A0A495JYU7</accession>